<comment type="caution">
    <text evidence="2">The sequence shown here is derived from an EMBL/GenBank/DDBJ whole genome shotgun (WGS) entry which is preliminary data.</text>
</comment>
<protein>
    <submittedName>
        <fullName evidence="2">Uncharacterized protein</fullName>
    </submittedName>
</protein>
<accession>A0ABQ8ZZF7</accession>
<name>A0ABQ8ZZF7_9ROSI</name>
<sequence length="155" mass="17270">MANIVDDDADAVLSDVEGEDPVAIVIKSPSQGDNSVEEFRELLDRERAAREAAEASKSELQVSFNRLKALAHEAIKKRDECSRQRDEALREKEELVELIKISGKFSNIKNFAAAGLPRSQKYSGLQAVAYGVIKRTNEIVEELVRQIDVTAKSRK</sequence>
<evidence type="ECO:0000256" key="1">
    <source>
        <dbReference type="SAM" id="Coils"/>
    </source>
</evidence>
<evidence type="ECO:0000313" key="3">
    <source>
        <dbReference type="Proteomes" id="UP001141253"/>
    </source>
</evidence>
<dbReference type="Proteomes" id="UP001141253">
    <property type="component" value="Chromosome 10"/>
</dbReference>
<dbReference type="PANTHER" id="PTHR34937:SF1">
    <property type="entry name" value="PARAMYOSIN"/>
    <property type="match status" value="1"/>
</dbReference>
<dbReference type="InterPro" id="IPR040300">
    <property type="entry name" value="At3g49055-like"/>
</dbReference>
<reference evidence="2" key="2">
    <citation type="journal article" date="2023" name="Int. J. Mol. Sci.">
        <title>De Novo Assembly and Annotation of 11 Diverse Shrub Willow (Salix) Genomes Reveals Novel Gene Organization in Sex-Linked Regions.</title>
        <authorList>
            <person name="Hyden B."/>
            <person name="Feng K."/>
            <person name="Yates T.B."/>
            <person name="Jawdy S."/>
            <person name="Cereghino C."/>
            <person name="Smart L.B."/>
            <person name="Muchero W."/>
        </authorList>
    </citation>
    <scope>NUCLEOTIDE SEQUENCE</scope>
    <source>
        <tissue evidence="2">Shoot tip</tissue>
    </source>
</reference>
<evidence type="ECO:0000313" key="2">
    <source>
        <dbReference type="EMBL" id="KAJ6313477.1"/>
    </source>
</evidence>
<feature type="coiled-coil region" evidence="1">
    <location>
        <begin position="36"/>
        <end position="98"/>
    </location>
</feature>
<reference evidence="2" key="1">
    <citation type="submission" date="2022-10" db="EMBL/GenBank/DDBJ databases">
        <authorList>
            <person name="Hyden B.L."/>
            <person name="Feng K."/>
            <person name="Yates T."/>
            <person name="Jawdy S."/>
            <person name="Smart L.B."/>
            <person name="Muchero W."/>
        </authorList>
    </citation>
    <scope>NUCLEOTIDE SEQUENCE</scope>
    <source>
        <tissue evidence="2">Shoot tip</tissue>
    </source>
</reference>
<gene>
    <name evidence="2" type="ORF">OIU77_014885</name>
</gene>
<dbReference type="PANTHER" id="PTHR34937">
    <property type="entry name" value="OS08G0559800 PROTEIN"/>
    <property type="match status" value="1"/>
</dbReference>
<keyword evidence="3" id="KW-1185">Reference proteome</keyword>
<proteinExistence type="predicted"/>
<keyword evidence="1" id="KW-0175">Coiled coil</keyword>
<organism evidence="2 3">
    <name type="scientific">Salix suchowensis</name>
    <dbReference type="NCBI Taxonomy" id="1278906"/>
    <lineage>
        <taxon>Eukaryota</taxon>
        <taxon>Viridiplantae</taxon>
        <taxon>Streptophyta</taxon>
        <taxon>Embryophyta</taxon>
        <taxon>Tracheophyta</taxon>
        <taxon>Spermatophyta</taxon>
        <taxon>Magnoliopsida</taxon>
        <taxon>eudicotyledons</taxon>
        <taxon>Gunneridae</taxon>
        <taxon>Pentapetalae</taxon>
        <taxon>rosids</taxon>
        <taxon>fabids</taxon>
        <taxon>Malpighiales</taxon>
        <taxon>Salicaceae</taxon>
        <taxon>Saliceae</taxon>
        <taxon>Salix</taxon>
    </lineage>
</organism>
<dbReference type="EMBL" id="JAPFFI010000024">
    <property type="protein sequence ID" value="KAJ6313477.1"/>
    <property type="molecule type" value="Genomic_DNA"/>
</dbReference>